<protein>
    <submittedName>
        <fullName evidence="1">Uncharacterized protein</fullName>
    </submittedName>
</protein>
<evidence type="ECO:0000313" key="1">
    <source>
        <dbReference type="EMBL" id="JAH47240.1"/>
    </source>
</evidence>
<reference evidence="1" key="1">
    <citation type="submission" date="2014-11" db="EMBL/GenBank/DDBJ databases">
        <authorList>
            <person name="Amaro Gonzalez C."/>
        </authorList>
    </citation>
    <scope>NUCLEOTIDE SEQUENCE</scope>
</reference>
<sequence>MEIHPWSYMLPGWLDWGSGCARSPCEVRYLYQALAQHSLTLLSVRNTQSLPGTLLLWVIHSFMVSLGGNYGSEFYVYGCSSPLVR</sequence>
<proteinExistence type="predicted"/>
<name>A0A0E9T2R7_ANGAN</name>
<dbReference type="EMBL" id="GBXM01061337">
    <property type="protein sequence ID" value="JAH47240.1"/>
    <property type="molecule type" value="Transcribed_RNA"/>
</dbReference>
<dbReference type="AlphaFoldDB" id="A0A0E9T2R7"/>
<organism evidence="1">
    <name type="scientific">Anguilla anguilla</name>
    <name type="common">European freshwater eel</name>
    <name type="synonym">Muraena anguilla</name>
    <dbReference type="NCBI Taxonomy" id="7936"/>
    <lineage>
        <taxon>Eukaryota</taxon>
        <taxon>Metazoa</taxon>
        <taxon>Chordata</taxon>
        <taxon>Craniata</taxon>
        <taxon>Vertebrata</taxon>
        <taxon>Euteleostomi</taxon>
        <taxon>Actinopterygii</taxon>
        <taxon>Neopterygii</taxon>
        <taxon>Teleostei</taxon>
        <taxon>Anguilliformes</taxon>
        <taxon>Anguillidae</taxon>
        <taxon>Anguilla</taxon>
    </lineage>
</organism>
<reference evidence="1" key="2">
    <citation type="journal article" date="2015" name="Fish Shellfish Immunol.">
        <title>Early steps in the European eel (Anguilla anguilla)-Vibrio vulnificus interaction in the gills: Role of the RtxA13 toxin.</title>
        <authorList>
            <person name="Callol A."/>
            <person name="Pajuelo D."/>
            <person name="Ebbesson L."/>
            <person name="Teles M."/>
            <person name="MacKenzie S."/>
            <person name="Amaro C."/>
        </authorList>
    </citation>
    <scope>NUCLEOTIDE SEQUENCE</scope>
</reference>
<accession>A0A0E9T2R7</accession>